<evidence type="ECO:0000313" key="2">
    <source>
        <dbReference type="Proteomes" id="UP000002358"/>
    </source>
</evidence>
<protein>
    <submittedName>
        <fullName evidence="1">Uncharacterized protein</fullName>
    </submittedName>
</protein>
<accession>A0A7M7PXX4</accession>
<organism evidence="1 2">
    <name type="scientific">Nasonia vitripennis</name>
    <name type="common">Parasitic wasp</name>
    <dbReference type="NCBI Taxonomy" id="7425"/>
    <lineage>
        <taxon>Eukaryota</taxon>
        <taxon>Metazoa</taxon>
        <taxon>Ecdysozoa</taxon>
        <taxon>Arthropoda</taxon>
        <taxon>Hexapoda</taxon>
        <taxon>Insecta</taxon>
        <taxon>Pterygota</taxon>
        <taxon>Neoptera</taxon>
        <taxon>Endopterygota</taxon>
        <taxon>Hymenoptera</taxon>
        <taxon>Apocrita</taxon>
        <taxon>Proctotrupomorpha</taxon>
        <taxon>Chalcidoidea</taxon>
        <taxon>Pteromalidae</taxon>
        <taxon>Pteromalinae</taxon>
        <taxon>Nasonia</taxon>
    </lineage>
</organism>
<dbReference type="RefSeq" id="XP_031777454.1">
    <property type="nucleotide sequence ID" value="XM_031921594.2"/>
</dbReference>
<keyword evidence="2" id="KW-1185">Reference proteome</keyword>
<evidence type="ECO:0000313" key="1">
    <source>
        <dbReference type="EnsemblMetazoa" id="XP_031777454"/>
    </source>
</evidence>
<name>A0A7M7PXX4_NASVI</name>
<reference evidence="1" key="1">
    <citation type="submission" date="2021-01" db="UniProtKB">
        <authorList>
            <consortium name="EnsemblMetazoa"/>
        </authorList>
    </citation>
    <scope>IDENTIFICATION</scope>
</reference>
<dbReference type="AlphaFoldDB" id="A0A7M7PXX4"/>
<sequence length="110" mass="12721">MCLALVSKLRHSRVESRRPLRTIRVPIMSLLVVYTESDVNSCYSPAKPAFLYAHALNIVLRIKGSFTEKGQEQLVPTFQPNTEIVGHFSYSTFEESTCYRLMQILLYAYW</sequence>
<proteinExistence type="predicted"/>
<dbReference type="EnsemblMetazoa" id="XM_031921594">
    <property type="protein sequence ID" value="XP_031777454"/>
    <property type="gene ID" value="LOC116415927"/>
</dbReference>
<dbReference type="Proteomes" id="UP000002358">
    <property type="component" value="Unassembled WGS sequence"/>
</dbReference>
<dbReference type="GeneID" id="116415927"/>